<dbReference type="RefSeq" id="WP_146841173.1">
    <property type="nucleotide sequence ID" value="NZ_BJWG01000001.1"/>
</dbReference>
<dbReference type="AlphaFoldDB" id="A0A511J795"/>
<evidence type="ECO:0000313" key="2">
    <source>
        <dbReference type="Proteomes" id="UP000321720"/>
    </source>
</evidence>
<sequence length="205" mass="22383">MSDVEHGDEHGGQGEAPPLVVADAAAWRAWLDEHEGASDGVWLVLAKKGTVEPTSLTYDQALEEALCSGWIDGQRRSLDVATFRQRYTPRRRRSIWSQRNVALVARLVDEGRMRPRGATEVEQARADGRWDRAYAGSASATVPADLEAALAADPVARVAFDALDSRNRFAVLHRVTTAPSPTSRAGKIDRLVAMLARGEVPYPPT</sequence>
<accession>A0A511J795</accession>
<evidence type="ECO:0000313" key="1">
    <source>
        <dbReference type="EMBL" id="GEL93583.1"/>
    </source>
</evidence>
<dbReference type="EMBL" id="BJWG01000001">
    <property type="protein sequence ID" value="GEL93583.1"/>
    <property type="molecule type" value="Genomic_DNA"/>
</dbReference>
<name>A0A511J795_9CELL</name>
<proteinExistence type="predicted"/>
<reference evidence="1 2" key="1">
    <citation type="submission" date="2019-07" db="EMBL/GenBank/DDBJ databases">
        <title>Whole genome shotgun sequence of Cellulomonas composti NBRC 100758.</title>
        <authorList>
            <person name="Hosoyama A."/>
            <person name="Uohara A."/>
            <person name="Ohji S."/>
            <person name="Ichikawa N."/>
        </authorList>
    </citation>
    <scope>NUCLEOTIDE SEQUENCE [LARGE SCALE GENOMIC DNA]</scope>
    <source>
        <strain evidence="1 2">NBRC 100758</strain>
    </source>
</reference>
<dbReference type="OrthoDB" id="9796999at2"/>
<gene>
    <name evidence="1" type="ORF">CCO02nite_02410</name>
</gene>
<dbReference type="Pfam" id="PF13376">
    <property type="entry name" value="OmdA"/>
    <property type="match status" value="1"/>
</dbReference>
<dbReference type="Proteomes" id="UP000321720">
    <property type="component" value="Unassembled WGS sequence"/>
</dbReference>
<comment type="caution">
    <text evidence="1">The sequence shown here is derived from an EMBL/GenBank/DDBJ whole genome shotgun (WGS) entry which is preliminary data.</text>
</comment>
<keyword evidence="2" id="KW-1185">Reference proteome</keyword>
<organism evidence="1 2">
    <name type="scientific">Cellulomonas composti</name>
    <dbReference type="NCBI Taxonomy" id="266130"/>
    <lineage>
        <taxon>Bacteria</taxon>
        <taxon>Bacillati</taxon>
        <taxon>Actinomycetota</taxon>
        <taxon>Actinomycetes</taxon>
        <taxon>Micrococcales</taxon>
        <taxon>Cellulomonadaceae</taxon>
        <taxon>Cellulomonas</taxon>
    </lineage>
</organism>
<evidence type="ECO:0008006" key="3">
    <source>
        <dbReference type="Google" id="ProtNLM"/>
    </source>
</evidence>
<protein>
    <recommendedName>
        <fullName evidence="3">OmdA domain containing protein</fullName>
    </recommendedName>
</protein>